<dbReference type="EMBL" id="MU842809">
    <property type="protein sequence ID" value="KAK2035405.1"/>
    <property type="molecule type" value="Genomic_DNA"/>
</dbReference>
<feature type="region of interest" description="Disordered" evidence="1">
    <location>
        <begin position="1"/>
        <end position="55"/>
    </location>
</feature>
<organism evidence="2 3">
    <name type="scientific">Colletotrichum zoysiae</name>
    <dbReference type="NCBI Taxonomy" id="1216348"/>
    <lineage>
        <taxon>Eukaryota</taxon>
        <taxon>Fungi</taxon>
        <taxon>Dikarya</taxon>
        <taxon>Ascomycota</taxon>
        <taxon>Pezizomycotina</taxon>
        <taxon>Sordariomycetes</taxon>
        <taxon>Hypocreomycetidae</taxon>
        <taxon>Glomerellales</taxon>
        <taxon>Glomerellaceae</taxon>
        <taxon>Colletotrichum</taxon>
        <taxon>Colletotrichum graminicola species complex</taxon>
    </lineage>
</organism>
<name>A0AAD9HU98_9PEZI</name>
<dbReference type="AlphaFoldDB" id="A0AAD9HU98"/>
<feature type="compositionally biased region" description="Basic and acidic residues" evidence="1">
    <location>
        <begin position="33"/>
        <end position="46"/>
    </location>
</feature>
<protein>
    <submittedName>
        <fullName evidence="2">Uncharacterized protein</fullName>
    </submittedName>
</protein>
<proteinExistence type="predicted"/>
<reference evidence="2" key="1">
    <citation type="submission" date="2021-06" db="EMBL/GenBank/DDBJ databases">
        <title>Comparative genomics, transcriptomics and evolutionary studies reveal genomic signatures of adaptation to plant cell wall in hemibiotrophic fungi.</title>
        <authorList>
            <consortium name="DOE Joint Genome Institute"/>
            <person name="Baroncelli R."/>
            <person name="Diaz J.F."/>
            <person name="Benocci T."/>
            <person name="Peng M."/>
            <person name="Battaglia E."/>
            <person name="Haridas S."/>
            <person name="Andreopoulos W."/>
            <person name="Labutti K."/>
            <person name="Pangilinan J."/>
            <person name="Floch G.L."/>
            <person name="Makela M.R."/>
            <person name="Henrissat B."/>
            <person name="Grigoriev I.V."/>
            <person name="Crouch J.A."/>
            <person name="De Vries R.P."/>
            <person name="Sukno S.A."/>
            <person name="Thon M.R."/>
        </authorList>
    </citation>
    <scope>NUCLEOTIDE SEQUENCE</scope>
    <source>
        <strain evidence="2">MAFF235873</strain>
    </source>
</reference>
<keyword evidence="3" id="KW-1185">Reference proteome</keyword>
<evidence type="ECO:0000313" key="2">
    <source>
        <dbReference type="EMBL" id="KAK2035405.1"/>
    </source>
</evidence>
<gene>
    <name evidence="2" type="ORF">LX32DRAFT_154928</name>
</gene>
<dbReference type="Proteomes" id="UP001232148">
    <property type="component" value="Unassembled WGS sequence"/>
</dbReference>
<evidence type="ECO:0000256" key="1">
    <source>
        <dbReference type="SAM" id="MobiDB-lite"/>
    </source>
</evidence>
<accession>A0AAD9HU98</accession>
<sequence length="228" mass="25140">MVNDGLHPLPRSRSCSLGRGKRRLPPPPSIPQRRQDGRGGRDHRDGALSCGPESTPRPCPHVGVCVLNVFVYRTATLVDDGARARVWGCLSSRMTSQRPPVDRVAVCVDELPPRRGPGSPTPPFCCCPACLVQVAHGLLVIRLGAVARRHRQPQAIPYIFSPASYCLARRVEHVSIWARGCSSTTRTGLRGGRVAEEDLHWRHRADPTQRRIQLSGRHRKTATPSSRP</sequence>
<evidence type="ECO:0000313" key="3">
    <source>
        <dbReference type="Proteomes" id="UP001232148"/>
    </source>
</evidence>
<comment type="caution">
    <text evidence="2">The sequence shown here is derived from an EMBL/GenBank/DDBJ whole genome shotgun (WGS) entry which is preliminary data.</text>
</comment>